<protein>
    <submittedName>
        <fullName evidence="8">Cytochrome P450</fullName>
    </submittedName>
</protein>
<keyword evidence="4 7" id="KW-0560">Oxidoreductase</keyword>
<dbReference type="InterPro" id="IPR002397">
    <property type="entry name" value="Cyt_P450_B"/>
</dbReference>
<dbReference type="GO" id="GO:0005506">
    <property type="term" value="F:iron ion binding"/>
    <property type="evidence" value="ECO:0007669"/>
    <property type="project" value="InterPro"/>
</dbReference>
<name>A0A1Z1WKW8_9ACTN</name>
<sequence>MSYPITAPRPDAANPPEILRTLRDEDPLRPMTFAEGVQGWLATGYSAVRAVLADSRFSAKQELQVLPVDAPGAPKGIPAQPGVFIRMDPPDHTRYRSKLVAEFTVRRMNQFEPRIAAVTQKALDAMEEMGPPADLIRNFALPIPSLVMCDLFGIPAENRADFEQSMAVTDSFDSTPEEVQAAYATMLAHFPPLIESKRKNPTDDLLSGIVNNTDFTVEELTNIGLTLFAGGFESTTHMIALGVYSLLTNPKQADALRADPSLVDSAVEELLRYLSIVHRGPIRVALEDVEVKGRLIKKGQPVMMSFPAANRDPDKYEDPETLDVTRTTRGHLAFGHGVHQCIGQQLARVEIRIALGALFQRFPMLRLAVPAEEVAMKDQLFSTIHGLQKLPVAW</sequence>
<keyword evidence="6 7" id="KW-0503">Monooxygenase</keyword>
<dbReference type="KEGG" id="salf:SMD44_06511"/>
<dbReference type="GO" id="GO:0020037">
    <property type="term" value="F:heme binding"/>
    <property type="evidence" value="ECO:0007669"/>
    <property type="project" value="InterPro"/>
</dbReference>
<proteinExistence type="inferred from homology"/>
<evidence type="ECO:0000256" key="4">
    <source>
        <dbReference type="ARBA" id="ARBA00023002"/>
    </source>
</evidence>
<keyword evidence="2 7" id="KW-0349">Heme</keyword>
<dbReference type="AlphaFoldDB" id="A0A1Z1WKW8"/>
<evidence type="ECO:0000256" key="7">
    <source>
        <dbReference type="RuleBase" id="RU000461"/>
    </source>
</evidence>
<dbReference type="Pfam" id="PF00067">
    <property type="entry name" value="p450"/>
    <property type="match status" value="1"/>
</dbReference>
<dbReference type="InterPro" id="IPR036396">
    <property type="entry name" value="Cyt_P450_sf"/>
</dbReference>
<dbReference type="EMBL" id="CP021748">
    <property type="protein sequence ID" value="ARX87030.1"/>
    <property type="molecule type" value="Genomic_DNA"/>
</dbReference>
<dbReference type="InterPro" id="IPR017972">
    <property type="entry name" value="Cyt_P450_CS"/>
</dbReference>
<organism evidence="8 9">
    <name type="scientific">Streptomyces alboflavus</name>
    <dbReference type="NCBI Taxonomy" id="67267"/>
    <lineage>
        <taxon>Bacteria</taxon>
        <taxon>Bacillati</taxon>
        <taxon>Actinomycetota</taxon>
        <taxon>Actinomycetes</taxon>
        <taxon>Kitasatosporales</taxon>
        <taxon>Streptomycetaceae</taxon>
        <taxon>Streptomyces</taxon>
    </lineage>
</organism>
<keyword evidence="3 7" id="KW-0479">Metal-binding</keyword>
<accession>A0A1Z1WKW8</accession>
<evidence type="ECO:0000256" key="1">
    <source>
        <dbReference type="ARBA" id="ARBA00010617"/>
    </source>
</evidence>
<dbReference type="PRINTS" id="PR00359">
    <property type="entry name" value="BP450"/>
</dbReference>
<dbReference type="InterPro" id="IPR001128">
    <property type="entry name" value="Cyt_P450"/>
</dbReference>
<dbReference type="PANTHER" id="PTHR46696:SF1">
    <property type="entry name" value="CYTOCHROME P450 YJIB-RELATED"/>
    <property type="match status" value="1"/>
</dbReference>
<keyword evidence="9" id="KW-1185">Reference proteome</keyword>
<reference evidence="8 9" key="1">
    <citation type="submission" date="2017-05" db="EMBL/GenBank/DDBJ databases">
        <title>Streptomyces alboflavus Genome sequencing and assembly.</title>
        <authorList>
            <person name="Wang Y."/>
            <person name="Du B."/>
            <person name="Ding Y."/>
            <person name="Liu H."/>
            <person name="Hou Q."/>
            <person name="Liu K."/>
            <person name="Wang C."/>
            <person name="Yao L."/>
        </authorList>
    </citation>
    <scope>NUCLEOTIDE SEQUENCE [LARGE SCALE GENOMIC DNA]</scope>
    <source>
        <strain evidence="8 9">MDJK44</strain>
    </source>
</reference>
<dbReference type="OrthoDB" id="3664945at2"/>
<dbReference type="PROSITE" id="PS00086">
    <property type="entry name" value="CYTOCHROME_P450"/>
    <property type="match status" value="1"/>
</dbReference>
<dbReference type="SUPFAM" id="SSF48264">
    <property type="entry name" value="Cytochrome P450"/>
    <property type="match status" value="1"/>
</dbReference>
<comment type="similarity">
    <text evidence="1 7">Belongs to the cytochrome P450 family.</text>
</comment>
<evidence type="ECO:0000256" key="2">
    <source>
        <dbReference type="ARBA" id="ARBA00022617"/>
    </source>
</evidence>
<keyword evidence="5 7" id="KW-0408">Iron</keyword>
<dbReference type="Gene3D" id="1.10.630.10">
    <property type="entry name" value="Cytochrome P450"/>
    <property type="match status" value="1"/>
</dbReference>
<dbReference type="GO" id="GO:0016705">
    <property type="term" value="F:oxidoreductase activity, acting on paired donors, with incorporation or reduction of molecular oxygen"/>
    <property type="evidence" value="ECO:0007669"/>
    <property type="project" value="InterPro"/>
</dbReference>
<dbReference type="PANTHER" id="PTHR46696">
    <property type="entry name" value="P450, PUTATIVE (EUROFUNG)-RELATED"/>
    <property type="match status" value="1"/>
</dbReference>
<evidence type="ECO:0000256" key="5">
    <source>
        <dbReference type="ARBA" id="ARBA00023004"/>
    </source>
</evidence>
<evidence type="ECO:0000313" key="9">
    <source>
        <dbReference type="Proteomes" id="UP000195880"/>
    </source>
</evidence>
<dbReference type="PRINTS" id="PR00385">
    <property type="entry name" value="P450"/>
</dbReference>
<evidence type="ECO:0000313" key="8">
    <source>
        <dbReference type="EMBL" id="ARX87030.1"/>
    </source>
</evidence>
<dbReference type="FunFam" id="1.10.630.10:FF:000018">
    <property type="entry name" value="Cytochrome P450 monooxygenase"/>
    <property type="match status" value="1"/>
</dbReference>
<evidence type="ECO:0000256" key="3">
    <source>
        <dbReference type="ARBA" id="ARBA00022723"/>
    </source>
</evidence>
<gene>
    <name evidence="8" type="ORF">SMD44_06511</name>
</gene>
<dbReference type="CDD" id="cd11030">
    <property type="entry name" value="CYP105-like"/>
    <property type="match status" value="1"/>
</dbReference>
<dbReference type="Proteomes" id="UP000195880">
    <property type="component" value="Chromosome"/>
</dbReference>
<evidence type="ECO:0000256" key="6">
    <source>
        <dbReference type="ARBA" id="ARBA00023033"/>
    </source>
</evidence>
<dbReference type="GO" id="GO:0004497">
    <property type="term" value="F:monooxygenase activity"/>
    <property type="evidence" value="ECO:0007669"/>
    <property type="project" value="UniProtKB-KW"/>
</dbReference>